<name>A0A7W7ZGC0_9BACT</name>
<evidence type="ECO:0000259" key="4">
    <source>
        <dbReference type="Pfam" id="PF07638"/>
    </source>
</evidence>
<dbReference type="RefSeq" id="WP_184220001.1">
    <property type="nucleotide sequence ID" value="NZ_JACHIP010000005.1"/>
</dbReference>
<dbReference type="AlphaFoldDB" id="A0A7W7ZGC0"/>
<dbReference type="SUPFAM" id="SSF88659">
    <property type="entry name" value="Sigma3 and sigma4 domains of RNA polymerase sigma factors"/>
    <property type="match status" value="1"/>
</dbReference>
<keyword evidence="6" id="KW-1185">Reference proteome</keyword>
<dbReference type="Gene3D" id="1.10.10.10">
    <property type="entry name" value="Winged helix-like DNA-binding domain superfamily/Winged helix DNA-binding domain"/>
    <property type="match status" value="1"/>
</dbReference>
<dbReference type="Pfam" id="PF07638">
    <property type="entry name" value="Sigma70_ECF"/>
    <property type="match status" value="1"/>
</dbReference>
<dbReference type="InterPro" id="IPR039425">
    <property type="entry name" value="RNA_pol_sigma-70-like"/>
</dbReference>
<dbReference type="InterPro" id="IPR013324">
    <property type="entry name" value="RNA_pol_sigma_r3/r4-like"/>
</dbReference>
<dbReference type="InterPro" id="IPR053812">
    <property type="entry name" value="HTH_Sigma70_ECF-like"/>
</dbReference>
<feature type="domain" description="RNA polymerase sigma-70 ECF-like HTH" evidence="4">
    <location>
        <begin position="5"/>
        <end position="188"/>
    </location>
</feature>
<keyword evidence="1" id="KW-0805">Transcription regulation</keyword>
<dbReference type="EMBL" id="JACHIP010000005">
    <property type="protein sequence ID" value="MBB5059114.1"/>
    <property type="molecule type" value="Genomic_DNA"/>
</dbReference>
<comment type="caution">
    <text evidence="5">The sequence shown here is derived from an EMBL/GenBank/DDBJ whole genome shotgun (WGS) entry which is preliminary data.</text>
</comment>
<gene>
    <name evidence="5" type="ORF">HDF16_003837</name>
</gene>
<dbReference type="GO" id="GO:0006352">
    <property type="term" value="P:DNA-templated transcription initiation"/>
    <property type="evidence" value="ECO:0007669"/>
    <property type="project" value="InterPro"/>
</dbReference>
<keyword evidence="2" id="KW-0731">Sigma factor</keyword>
<dbReference type="InterPro" id="IPR014284">
    <property type="entry name" value="RNA_pol_sigma-70_dom"/>
</dbReference>
<dbReference type="InterPro" id="IPR011517">
    <property type="entry name" value="RNA_pol_sigma70_ECF-like"/>
</dbReference>
<evidence type="ECO:0000256" key="3">
    <source>
        <dbReference type="ARBA" id="ARBA00023163"/>
    </source>
</evidence>
<proteinExistence type="predicted"/>
<dbReference type="PANTHER" id="PTHR43133">
    <property type="entry name" value="RNA POLYMERASE ECF-TYPE SIGMA FACTO"/>
    <property type="match status" value="1"/>
</dbReference>
<dbReference type="InterPro" id="IPR036388">
    <property type="entry name" value="WH-like_DNA-bd_sf"/>
</dbReference>
<protein>
    <submittedName>
        <fullName evidence="5">RNA polymerase sigma factor (TIGR02999 family)</fullName>
    </submittedName>
</protein>
<dbReference type="Proteomes" id="UP000540989">
    <property type="component" value="Unassembled WGS sequence"/>
</dbReference>
<evidence type="ECO:0000256" key="1">
    <source>
        <dbReference type="ARBA" id="ARBA00023015"/>
    </source>
</evidence>
<accession>A0A7W7ZGC0</accession>
<dbReference type="PANTHER" id="PTHR43133:SF39">
    <property type="entry name" value="SIMILAR TO RNA POLYMERASE SIGMA-E FACTOR"/>
    <property type="match status" value="1"/>
</dbReference>
<dbReference type="GO" id="GO:0016987">
    <property type="term" value="F:sigma factor activity"/>
    <property type="evidence" value="ECO:0007669"/>
    <property type="project" value="UniProtKB-KW"/>
</dbReference>
<evidence type="ECO:0000313" key="6">
    <source>
        <dbReference type="Proteomes" id="UP000540989"/>
    </source>
</evidence>
<dbReference type="NCBIfam" id="TIGR02999">
    <property type="entry name" value="Sig-70_X6"/>
    <property type="match status" value="1"/>
</dbReference>
<keyword evidence="3" id="KW-0804">Transcription</keyword>
<reference evidence="5 6" key="1">
    <citation type="submission" date="2020-08" db="EMBL/GenBank/DDBJ databases">
        <title>Genomic Encyclopedia of Type Strains, Phase IV (KMG-V): Genome sequencing to study the core and pangenomes of soil and plant-associated prokaryotes.</title>
        <authorList>
            <person name="Whitman W."/>
        </authorList>
    </citation>
    <scope>NUCLEOTIDE SEQUENCE [LARGE SCALE GENOMIC DNA]</scope>
    <source>
        <strain evidence="5 6">M8UP14</strain>
    </source>
</reference>
<dbReference type="NCBIfam" id="TIGR02937">
    <property type="entry name" value="sigma70-ECF"/>
    <property type="match status" value="1"/>
</dbReference>
<evidence type="ECO:0000313" key="5">
    <source>
        <dbReference type="EMBL" id="MBB5059114.1"/>
    </source>
</evidence>
<evidence type="ECO:0000256" key="2">
    <source>
        <dbReference type="ARBA" id="ARBA00023082"/>
    </source>
</evidence>
<sequence length="189" mass="21617">MTESENITELLKAWVSGDMAARELLIPIVYKELHRLAHYYRRRVGAGETIQTTALVHEAYIRMVDINDVEWNDRVHFFSVSSQLMRRILVDAARARAADKRGGFLQRSSVDNLDEIVSPSSKRSAELIALDDALSRLNECDPRRARNVELRIFGGLTVEESAEILGISPQTVMRDWKFSKSWLLRELST</sequence>
<organism evidence="5 6">
    <name type="scientific">Granulicella aggregans</name>
    <dbReference type="NCBI Taxonomy" id="474949"/>
    <lineage>
        <taxon>Bacteria</taxon>
        <taxon>Pseudomonadati</taxon>
        <taxon>Acidobacteriota</taxon>
        <taxon>Terriglobia</taxon>
        <taxon>Terriglobales</taxon>
        <taxon>Acidobacteriaceae</taxon>
        <taxon>Granulicella</taxon>
    </lineage>
</organism>